<dbReference type="Gene3D" id="3.40.50.300">
    <property type="entry name" value="P-loop containing nucleotide triphosphate hydrolases"/>
    <property type="match status" value="1"/>
</dbReference>
<evidence type="ECO:0000313" key="2">
    <source>
        <dbReference type="Proteomes" id="UP000494329"/>
    </source>
</evidence>
<dbReference type="AlphaFoldDB" id="A0A6J5EBQ1"/>
<protein>
    <recommendedName>
        <fullName evidence="3">Sulfotransferase family protein</fullName>
    </recommendedName>
</protein>
<dbReference type="SUPFAM" id="SSF52540">
    <property type="entry name" value="P-loop containing nucleoside triphosphate hydrolases"/>
    <property type="match status" value="1"/>
</dbReference>
<dbReference type="Proteomes" id="UP000494329">
    <property type="component" value="Unassembled WGS sequence"/>
</dbReference>
<gene>
    <name evidence="1" type="ORF">LMG29739_03954</name>
</gene>
<dbReference type="InterPro" id="IPR027417">
    <property type="entry name" value="P-loop_NTPase"/>
</dbReference>
<evidence type="ECO:0008006" key="3">
    <source>
        <dbReference type="Google" id="ProtNLM"/>
    </source>
</evidence>
<name>A0A6J5EBQ1_9BURK</name>
<sequence>MLPPTLPVQKPKLIIHIGAGKCGSSAIQTYLGANAAALRAQGVLVPGMALTMDSPIAGQQIDFFVRLMRNPQSLHIRHAPAKARPEAAQMVRERLAALKTEMASSQLHTLIISAENLSNEHAYARLLAPEQAHFDVHIVAYIRRQDAYLSSSWGQWYVKAYESIDHYLGARMPIDADWHAALAGWTQEFGADRVRVRLFDRQRLHNGDVVDDFIQLVNLPVDASHQKVGAINESNDERMISLASRIREVFTSVHDTSPYDILNDVLAQSDHRPQKSKPYLFDLETRRRIMDTYAASNEKIKRTFFPDMPDDTPLFAPPAEDDVLNLSPLEKLDRDVSMLTKIVFALAKKSVQEGAQKVAVDTDAAAQVHRNPDTTRTLASVAVPKSKVLISALGSPWYLEQNPDVSRAGVDPYLHWRDFGATEGRLPAPDIAQLMIELLAERNAVSQNGRVN</sequence>
<organism evidence="1 2">
    <name type="scientific">Paraburkholderia solisilvae</name>
    <dbReference type="NCBI Taxonomy" id="624376"/>
    <lineage>
        <taxon>Bacteria</taxon>
        <taxon>Pseudomonadati</taxon>
        <taxon>Pseudomonadota</taxon>
        <taxon>Betaproteobacteria</taxon>
        <taxon>Burkholderiales</taxon>
        <taxon>Burkholderiaceae</taxon>
        <taxon>Paraburkholderia</taxon>
    </lineage>
</organism>
<reference evidence="1 2" key="1">
    <citation type="submission" date="2020-04" db="EMBL/GenBank/DDBJ databases">
        <authorList>
            <person name="De Canck E."/>
        </authorList>
    </citation>
    <scope>NUCLEOTIDE SEQUENCE [LARGE SCALE GENOMIC DNA]</scope>
    <source>
        <strain evidence="1 2">LMG 29739</strain>
    </source>
</reference>
<accession>A0A6J5EBQ1</accession>
<keyword evidence="2" id="KW-1185">Reference proteome</keyword>
<evidence type="ECO:0000313" key="1">
    <source>
        <dbReference type="EMBL" id="CAB3762781.1"/>
    </source>
</evidence>
<dbReference type="EMBL" id="CADIKF010000032">
    <property type="protein sequence ID" value="CAB3762781.1"/>
    <property type="molecule type" value="Genomic_DNA"/>
</dbReference>
<proteinExistence type="predicted"/>